<dbReference type="KEGG" id="gaw:V144x_18950"/>
<feature type="transmembrane region" description="Helical" evidence="2">
    <location>
        <begin position="12"/>
        <end position="35"/>
    </location>
</feature>
<feature type="region of interest" description="Disordered" evidence="1">
    <location>
        <begin position="138"/>
        <end position="158"/>
    </location>
</feature>
<accession>A0A517VTV1</accession>
<feature type="transmembrane region" description="Helical" evidence="2">
    <location>
        <begin position="56"/>
        <end position="81"/>
    </location>
</feature>
<gene>
    <name evidence="3" type="ORF">V144x_18950</name>
</gene>
<evidence type="ECO:0000256" key="2">
    <source>
        <dbReference type="SAM" id="Phobius"/>
    </source>
</evidence>
<keyword evidence="2" id="KW-1133">Transmembrane helix</keyword>
<sequence length="158" mass="17282">MNIRTNQKISKRLIYFFFWSCAACFLLLGISYVIALRVPLSTPDLSDKVIITKLTFASLGILFGILQVFLGILLALIGVTIDYDIDATVGPTKLKLVSTSPGILLILVGNLLFGFSLMREFEVSQTKGYREPNKPKIVDAQQGKVSGPDTLRGKGGVE</sequence>
<proteinExistence type="predicted"/>
<evidence type="ECO:0000313" key="3">
    <source>
        <dbReference type="EMBL" id="QDT96438.1"/>
    </source>
</evidence>
<evidence type="ECO:0000313" key="4">
    <source>
        <dbReference type="Proteomes" id="UP000318704"/>
    </source>
</evidence>
<reference evidence="3 4" key="1">
    <citation type="submission" date="2019-03" db="EMBL/GenBank/DDBJ databases">
        <title>Deep-cultivation of Planctomycetes and their phenomic and genomic characterization uncovers novel biology.</title>
        <authorList>
            <person name="Wiegand S."/>
            <person name="Jogler M."/>
            <person name="Boedeker C."/>
            <person name="Pinto D."/>
            <person name="Vollmers J."/>
            <person name="Rivas-Marin E."/>
            <person name="Kohn T."/>
            <person name="Peeters S.H."/>
            <person name="Heuer A."/>
            <person name="Rast P."/>
            <person name="Oberbeckmann S."/>
            <person name="Bunk B."/>
            <person name="Jeske O."/>
            <person name="Meyerdierks A."/>
            <person name="Storesund J.E."/>
            <person name="Kallscheuer N."/>
            <person name="Luecker S."/>
            <person name="Lage O.M."/>
            <person name="Pohl T."/>
            <person name="Merkel B.J."/>
            <person name="Hornburger P."/>
            <person name="Mueller R.-W."/>
            <person name="Bruemmer F."/>
            <person name="Labrenz M."/>
            <person name="Spormann A.M."/>
            <person name="Op den Camp H."/>
            <person name="Overmann J."/>
            <person name="Amann R."/>
            <person name="Jetten M.S.M."/>
            <person name="Mascher T."/>
            <person name="Medema M.H."/>
            <person name="Devos D.P."/>
            <person name="Kaster A.-K."/>
            <person name="Ovreas L."/>
            <person name="Rohde M."/>
            <person name="Galperin M.Y."/>
            <person name="Jogler C."/>
        </authorList>
    </citation>
    <scope>NUCLEOTIDE SEQUENCE [LARGE SCALE GENOMIC DNA]</scope>
    <source>
        <strain evidence="3 4">V144</strain>
    </source>
</reference>
<organism evidence="3 4">
    <name type="scientific">Gimesia aquarii</name>
    <dbReference type="NCBI Taxonomy" id="2527964"/>
    <lineage>
        <taxon>Bacteria</taxon>
        <taxon>Pseudomonadati</taxon>
        <taxon>Planctomycetota</taxon>
        <taxon>Planctomycetia</taxon>
        <taxon>Planctomycetales</taxon>
        <taxon>Planctomycetaceae</taxon>
        <taxon>Gimesia</taxon>
    </lineage>
</organism>
<feature type="transmembrane region" description="Helical" evidence="2">
    <location>
        <begin position="101"/>
        <end position="118"/>
    </location>
</feature>
<dbReference type="RefSeq" id="WP_144984550.1">
    <property type="nucleotide sequence ID" value="NZ_CP037920.1"/>
</dbReference>
<keyword evidence="2" id="KW-0472">Membrane</keyword>
<dbReference type="AlphaFoldDB" id="A0A517VTV1"/>
<name>A0A517VTV1_9PLAN</name>
<dbReference type="EMBL" id="CP037920">
    <property type="protein sequence ID" value="QDT96438.1"/>
    <property type="molecule type" value="Genomic_DNA"/>
</dbReference>
<protein>
    <submittedName>
        <fullName evidence="3">Uncharacterized protein</fullName>
    </submittedName>
</protein>
<keyword evidence="2" id="KW-0812">Transmembrane</keyword>
<evidence type="ECO:0000256" key="1">
    <source>
        <dbReference type="SAM" id="MobiDB-lite"/>
    </source>
</evidence>
<dbReference type="Proteomes" id="UP000318704">
    <property type="component" value="Chromosome"/>
</dbReference>